<name>A0A0A8ZZA7_ARUDO</name>
<accession>A0A0A8ZZA7</accession>
<proteinExistence type="predicted"/>
<reference evidence="1" key="1">
    <citation type="submission" date="2014-09" db="EMBL/GenBank/DDBJ databases">
        <authorList>
            <person name="Magalhaes I.L.F."/>
            <person name="Oliveira U."/>
            <person name="Santos F.R."/>
            <person name="Vidigal T.H.D.A."/>
            <person name="Brescovit A.D."/>
            <person name="Santos A.J."/>
        </authorList>
    </citation>
    <scope>NUCLEOTIDE SEQUENCE</scope>
    <source>
        <tissue evidence="1">Shoot tissue taken approximately 20 cm above the soil surface</tissue>
    </source>
</reference>
<dbReference type="AlphaFoldDB" id="A0A0A8ZZA7"/>
<protein>
    <submittedName>
        <fullName evidence="1">Uncharacterized protein</fullName>
    </submittedName>
</protein>
<sequence>MPTLCSEGNYFRIMIISTQAHFLLLCITK</sequence>
<dbReference type="EMBL" id="GBRH01255810">
    <property type="protein sequence ID" value="JAD42085.1"/>
    <property type="molecule type" value="Transcribed_RNA"/>
</dbReference>
<evidence type="ECO:0000313" key="1">
    <source>
        <dbReference type="EMBL" id="JAD42085.1"/>
    </source>
</evidence>
<reference evidence="1" key="2">
    <citation type="journal article" date="2015" name="Data Brief">
        <title>Shoot transcriptome of the giant reed, Arundo donax.</title>
        <authorList>
            <person name="Barrero R.A."/>
            <person name="Guerrero F.D."/>
            <person name="Moolhuijzen P."/>
            <person name="Goolsby J.A."/>
            <person name="Tidwell J."/>
            <person name="Bellgard S.E."/>
            <person name="Bellgard M.I."/>
        </authorList>
    </citation>
    <scope>NUCLEOTIDE SEQUENCE</scope>
    <source>
        <tissue evidence="1">Shoot tissue taken approximately 20 cm above the soil surface</tissue>
    </source>
</reference>
<organism evidence="1">
    <name type="scientific">Arundo donax</name>
    <name type="common">Giant reed</name>
    <name type="synonym">Donax arundinaceus</name>
    <dbReference type="NCBI Taxonomy" id="35708"/>
    <lineage>
        <taxon>Eukaryota</taxon>
        <taxon>Viridiplantae</taxon>
        <taxon>Streptophyta</taxon>
        <taxon>Embryophyta</taxon>
        <taxon>Tracheophyta</taxon>
        <taxon>Spermatophyta</taxon>
        <taxon>Magnoliopsida</taxon>
        <taxon>Liliopsida</taxon>
        <taxon>Poales</taxon>
        <taxon>Poaceae</taxon>
        <taxon>PACMAD clade</taxon>
        <taxon>Arundinoideae</taxon>
        <taxon>Arundineae</taxon>
        <taxon>Arundo</taxon>
    </lineage>
</organism>